<dbReference type="InterPro" id="IPR007227">
    <property type="entry name" value="Cell_shape_determining_MreD"/>
</dbReference>
<keyword evidence="4 8" id="KW-0812">Transmembrane</keyword>
<evidence type="ECO:0000256" key="3">
    <source>
        <dbReference type="ARBA" id="ARBA00022475"/>
    </source>
</evidence>
<dbReference type="NCBIfam" id="TIGR03426">
    <property type="entry name" value="shape_MreD"/>
    <property type="match status" value="1"/>
</dbReference>
<protein>
    <submittedName>
        <fullName evidence="9">Rod shape-determining protein MreD</fullName>
    </submittedName>
</protein>
<dbReference type="GO" id="GO:0005886">
    <property type="term" value="C:plasma membrane"/>
    <property type="evidence" value="ECO:0007669"/>
    <property type="project" value="UniProtKB-SubCell"/>
</dbReference>
<comment type="caution">
    <text evidence="9">The sequence shown here is derived from an EMBL/GenBank/DDBJ whole genome shotgun (WGS) entry which is preliminary data.</text>
</comment>
<evidence type="ECO:0000256" key="4">
    <source>
        <dbReference type="ARBA" id="ARBA00022692"/>
    </source>
</evidence>
<reference evidence="9 10" key="1">
    <citation type="submission" date="2020-07" db="EMBL/GenBank/DDBJ databases">
        <authorList>
            <person name="Feng H."/>
        </authorList>
    </citation>
    <scope>NUCLEOTIDE SEQUENCE [LARGE SCALE GENOMIC DNA]</scope>
    <source>
        <strain evidence="10">s-10</strain>
    </source>
</reference>
<evidence type="ECO:0000313" key="9">
    <source>
        <dbReference type="EMBL" id="MBA4496156.1"/>
    </source>
</evidence>
<dbReference type="RefSeq" id="WP_181754312.1">
    <property type="nucleotide sequence ID" value="NZ_JACEIQ010000025.1"/>
</dbReference>
<organism evidence="9 10">
    <name type="scientific">Paenactinomyces guangxiensis</name>
    <dbReference type="NCBI Taxonomy" id="1490290"/>
    <lineage>
        <taxon>Bacteria</taxon>
        <taxon>Bacillati</taxon>
        <taxon>Bacillota</taxon>
        <taxon>Bacilli</taxon>
        <taxon>Bacillales</taxon>
        <taxon>Thermoactinomycetaceae</taxon>
        <taxon>Paenactinomyces</taxon>
    </lineage>
</organism>
<proteinExistence type="inferred from homology"/>
<evidence type="ECO:0000256" key="7">
    <source>
        <dbReference type="ARBA" id="ARBA00023136"/>
    </source>
</evidence>
<keyword evidence="3" id="KW-1003">Cell membrane</keyword>
<dbReference type="Pfam" id="PF04093">
    <property type="entry name" value="MreD"/>
    <property type="match status" value="1"/>
</dbReference>
<dbReference type="GO" id="GO:0008360">
    <property type="term" value="P:regulation of cell shape"/>
    <property type="evidence" value="ECO:0007669"/>
    <property type="project" value="UniProtKB-KW"/>
</dbReference>
<feature type="transmembrane region" description="Helical" evidence="8">
    <location>
        <begin position="136"/>
        <end position="158"/>
    </location>
</feature>
<keyword evidence="10" id="KW-1185">Reference proteome</keyword>
<gene>
    <name evidence="9" type="primary">mreD</name>
    <name evidence="9" type="ORF">H1191_17925</name>
</gene>
<keyword evidence="6 8" id="KW-1133">Transmembrane helix</keyword>
<feature type="transmembrane region" description="Helical" evidence="8">
    <location>
        <begin position="101"/>
        <end position="124"/>
    </location>
</feature>
<evidence type="ECO:0000256" key="6">
    <source>
        <dbReference type="ARBA" id="ARBA00022989"/>
    </source>
</evidence>
<keyword evidence="5" id="KW-0133">Cell shape</keyword>
<feature type="transmembrane region" description="Helical" evidence="8">
    <location>
        <begin position="58"/>
        <end position="81"/>
    </location>
</feature>
<accession>A0A7W2A913</accession>
<name>A0A7W2A913_9BACL</name>
<dbReference type="AlphaFoldDB" id="A0A7W2A913"/>
<comment type="similarity">
    <text evidence="2">Belongs to the MreD family.</text>
</comment>
<evidence type="ECO:0000256" key="2">
    <source>
        <dbReference type="ARBA" id="ARBA00007776"/>
    </source>
</evidence>
<dbReference type="EMBL" id="JACEIQ010000025">
    <property type="protein sequence ID" value="MBA4496156.1"/>
    <property type="molecule type" value="Genomic_DNA"/>
</dbReference>
<sequence>MMKRFFAGFLFFLFVMEGSVFQLLLPQAWGSSFVIIPQLVVSGIVVLSLYLKEQQAVLFGVGFGFLHDIVYGPALGIFAFSTGLTAWGTVHISRLFPPYPWIAGLIAILAQLSHLLLIYGWYRLFDFTQMPFFPSLFAHILPSVFFNIVWGFPIYQFMSWIYNKNKRNTIQLFGS</sequence>
<evidence type="ECO:0000256" key="1">
    <source>
        <dbReference type="ARBA" id="ARBA00004651"/>
    </source>
</evidence>
<comment type="subcellular location">
    <subcellularLocation>
        <location evidence="1">Cell membrane</location>
        <topology evidence="1">Multi-pass membrane protein</topology>
    </subcellularLocation>
</comment>
<evidence type="ECO:0000256" key="5">
    <source>
        <dbReference type="ARBA" id="ARBA00022960"/>
    </source>
</evidence>
<dbReference type="Proteomes" id="UP000535491">
    <property type="component" value="Unassembled WGS sequence"/>
</dbReference>
<keyword evidence="7 8" id="KW-0472">Membrane</keyword>
<evidence type="ECO:0000313" key="10">
    <source>
        <dbReference type="Proteomes" id="UP000535491"/>
    </source>
</evidence>
<feature type="transmembrane region" description="Helical" evidence="8">
    <location>
        <begin position="32"/>
        <end position="51"/>
    </location>
</feature>
<evidence type="ECO:0000256" key="8">
    <source>
        <dbReference type="SAM" id="Phobius"/>
    </source>
</evidence>